<evidence type="ECO:0000256" key="8">
    <source>
        <dbReference type="ARBA" id="ARBA00023242"/>
    </source>
</evidence>
<dbReference type="FunFam" id="2.40.50.140:FF:000090">
    <property type="entry name" value="Replication protein A subunit"/>
    <property type="match status" value="1"/>
</dbReference>
<keyword evidence="3 9" id="KW-0235">DNA replication</keyword>
<evidence type="ECO:0000256" key="7">
    <source>
        <dbReference type="ARBA" id="ARBA00023125"/>
    </source>
</evidence>
<dbReference type="OrthoDB" id="1751331at2759"/>
<evidence type="ECO:0000256" key="6">
    <source>
        <dbReference type="ARBA" id="ARBA00022833"/>
    </source>
</evidence>
<organism evidence="12 13">
    <name type="scientific">Mytilus coruscus</name>
    <name type="common">Sea mussel</name>
    <dbReference type="NCBI Taxonomy" id="42192"/>
    <lineage>
        <taxon>Eukaryota</taxon>
        <taxon>Metazoa</taxon>
        <taxon>Spiralia</taxon>
        <taxon>Lophotrochozoa</taxon>
        <taxon>Mollusca</taxon>
        <taxon>Bivalvia</taxon>
        <taxon>Autobranchia</taxon>
        <taxon>Pteriomorphia</taxon>
        <taxon>Mytilida</taxon>
        <taxon>Mytiloidea</taxon>
        <taxon>Mytilidae</taxon>
        <taxon>Mytilinae</taxon>
        <taxon>Mytilus</taxon>
    </lineage>
</organism>
<evidence type="ECO:0000256" key="5">
    <source>
        <dbReference type="ARBA" id="ARBA00022771"/>
    </source>
</evidence>
<keyword evidence="8 9" id="KW-0539">Nucleus</keyword>
<name>A0A6J8C0E9_MYTCO</name>
<dbReference type="GO" id="GO:0006289">
    <property type="term" value="P:nucleotide-excision repair"/>
    <property type="evidence" value="ECO:0007669"/>
    <property type="project" value="TreeGrafter"/>
</dbReference>
<comment type="subcellular location">
    <subcellularLocation>
        <location evidence="1 9">Nucleus</location>
    </subcellularLocation>
</comment>
<feature type="domain" description="Replication factor A C-terminal" evidence="10">
    <location>
        <begin position="110"/>
        <end position="255"/>
    </location>
</feature>
<dbReference type="PANTHER" id="PTHR23273:SF172">
    <property type="entry name" value="REPLICATION PROTEIN A 70 KDA DNA-BINDING SUBUNIT"/>
    <property type="match status" value="1"/>
</dbReference>
<dbReference type="InterPro" id="IPR013955">
    <property type="entry name" value="Rep_factor-A_C"/>
</dbReference>
<reference evidence="12 13" key="1">
    <citation type="submission" date="2020-06" db="EMBL/GenBank/DDBJ databases">
        <authorList>
            <person name="Li R."/>
            <person name="Bekaert M."/>
        </authorList>
    </citation>
    <scope>NUCLEOTIDE SEQUENCE [LARGE SCALE GENOMIC DNA]</scope>
    <source>
        <strain evidence="13">wild</strain>
    </source>
</reference>
<dbReference type="SUPFAM" id="SSF50249">
    <property type="entry name" value="Nucleic acid-binding proteins"/>
    <property type="match status" value="2"/>
</dbReference>
<dbReference type="EMBL" id="CACVKT020004298">
    <property type="protein sequence ID" value="CAC5389001.1"/>
    <property type="molecule type" value="Genomic_DNA"/>
</dbReference>
<evidence type="ECO:0000256" key="1">
    <source>
        <dbReference type="ARBA" id="ARBA00004123"/>
    </source>
</evidence>
<dbReference type="NCBIfam" id="TIGR00617">
    <property type="entry name" value="rpa1"/>
    <property type="match status" value="1"/>
</dbReference>
<dbReference type="GO" id="GO:0000724">
    <property type="term" value="P:double-strand break repair via homologous recombination"/>
    <property type="evidence" value="ECO:0007669"/>
    <property type="project" value="TreeGrafter"/>
</dbReference>
<keyword evidence="4 9" id="KW-0479">Metal-binding</keyword>
<evidence type="ECO:0000256" key="2">
    <source>
        <dbReference type="ARBA" id="ARBA00005690"/>
    </source>
</evidence>
<accession>A0A6J8C0E9</accession>
<dbReference type="InterPro" id="IPR031657">
    <property type="entry name" value="REPA_OB_2"/>
</dbReference>
<dbReference type="CDD" id="cd04476">
    <property type="entry name" value="RPA1_DBD_C"/>
    <property type="match status" value="1"/>
</dbReference>
<comment type="similarity">
    <text evidence="2 9">Belongs to the replication factor A protein 1 family.</text>
</comment>
<keyword evidence="6 9" id="KW-0862">Zinc</keyword>
<comment type="function">
    <text evidence="9">As part of the heterotrimeric replication protein A complex (RPA/RP-A), binds and stabilizes single-stranded DNA intermediates, that form during DNA replication or upon DNA stress. It prevents their reannealing and in parallel, recruits and activates different proteins and complexes involved in DNA metabolism. Thereby, it plays an essential role both in DNA replication and the cellular response to DNA damage.</text>
</comment>
<evidence type="ECO:0000313" key="12">
    <source>
        <dbReference type="EMBL" id="CAC5389001.1"/>
    </source>
</evidence>
<dbReference type="CDD" id="cd04475">
    <property type="entry name" value="RPA1_DBD_B"/>
    <property type="match status" value="1"/>
</dbReference>
<dbReference type="GO" id="GO:0003684">
    <property type="term" value="F:damaged DNA binding"/>
    <property type="evidence" value="ECO:0007669"/>
    <property type="project" value="TreeGrafter"/>
</dbReference>
<dbReference type="GO" id="GO:0005662">
    <property type="term" value="C:DNA replication factor A complex"/>
    <property type="evidence" value="ECO:0007669"/>
    <property type="project" value="TreeGrafter"/>
</dbReference>
<dbReference type="Proteomes" id="UP000507470">
    <property type="component" value="Unassembled WGS sequence"/>
</dbReference>
<gene>
    <name evidence="12" type="ORF">MCOR_24221</name>
</gene>
<evidence type="ECO:0000259" key="11">
    <source>
        <dbReference type="Pfam" id="PF16900"/>
    </source>
</evidence>
<dbReference type="AlphaFoldDB" id="A0A6J8C0E9"/>
<dbReference type="GO" id="GO:0051321">
    <property type="term" value="P:meiotic cell cycle"/>
    <property type="evidence" value="ECO:0007669"/>
    <property type="project" value="TreeGrafter"/>
</dbReference>
<proteinExistence type="inferred from homology"/>
<dbReference type="PANTHER" id="PTHR23273">
    <property type="entry name" value="REPLICATION FACTOR A 1, RFA1"/>
    <property type="match status" value="1"/>
</dbReference>
<sequence>MVVNLTLWGNDAQTFDGSGCPVLAVKGAKLSDFGGRSASVLASSQLLINPDIKEAHLLRGWYDRDGQSSEFQTYRNEGGGAGGGGSSTNWKCFSEIKADNSIGQGDKADYFTSKGTVIFLRKENCMYRACPKDTCNKKLIDQGNGMFRCEKCNHEVPNFKWRMILSANLADFSDNQWVTCFQESAELILGKQADELGDLKDTNEAAYDQAFQDAMFKSYIFRLRAKIETYNDESRLKTVCVNATPVDWAEQSRRLIEEIEKLQAS</sequence>
<dbReference type="Pfam" id="PF08646">
    <property type="entry name" value="Rep_fac-A_C"/>
    <property type="match status" value="1"/>
</dbReference>
<dbReference type="InterPro" id="IPR004591">
    <property type="entry name" value="Rfa1"/>
</dbReference>
<keyword evidence="13" id="KW-1185">Reference proteome</keyword>
<dbReference type="GO" id="GO:0008270">
    <property type="term" value="F:zinc ion binding"/>
    <property type="evidence" value="ECO:0007669"/>
    <property type="project" value="UniProtKB-KW"/>
</dbReference>
<dbReference type="InterPro" id="IPR047192">
    <property type="entry name" value="Euk_RPA1_DBD_C"/>
</dbReference>
<evidence type="ECO:0000256" key="3">
    <source>
        <dbReference type="ARBA" id="ARBA00022705"/>
    </source>
</evidence>
<evidence type="ECO:0000313" key="13">
    <source>
        <dbReference type="Proteomes" id="UP000507470"/>
    </source>
</evidence>
<evidence type="ECO:0000259" key="10">
    <source>
        <dbReference type="Pfam" id="PF08646"/>
    </source>
</evidence>
<evidence type="ECO:0000256" key="9">
    <source>
        <dbReference type="RuleBase" id="RU364130"/>
    </source>
</evidence>
<comment type="subunit">
    <text evidence="9">Component of the heterotrimeric canonical replication protein A complex (RPA).</text>
</comment>
<dbReference type="GO" id="GO:0006260">
    <property type="term" value="P:DNA replication"/>
    <property type="evidence" value="ECO:0007669"/>
    <property type="project" value="UniProtKB-KW"/>
</dbReference>
<evidence type="ECO:0000256" key="4">
    <source>
        <dbReference type="ARBA" id="ARBA00022723"/>
    </source>
</evidence>
<dbReference type="GO" id="GO:0043047">
    <property type="term" value="F:single-stranded telomeric DNA binding"/>
    <property type="evidence" value="ECO:0007669"/>
    <property type="project" value="TreeGrafter"/>
</dbReference>
<dbReference type="Pfam" id="PF16900">
    <property type="entry name" value="REPA_OB_2"/>
    <property type="match status" value="1"/>
</dbReference>
<keyword evidence="5 9" id="KW-0863">Zinc-finger</keyword>
<dbReference type="Gene3D" id="2.40.50.140">
    <property type="entry name" value="Nucleic acid-binding proteins"/>
    <property type="match status" value="2"/>
</dbReference>
<dbReference type="InterPro" id="IPR012340">
    <property type="entry name" value="NA-bd_OB-fold"/>
</dbReference>
<dbReference type="GO" id="GO:0007004">
    <property type="term" value="P:telomere maintenance via telomerase"/>
    <property type="evidence" value="ECO:0007669"/>
    <property type="project" value="TreeGrafter"/>
</dbReference>
<keyword evidence="7 9" id="KW-0238">DNA-binding</keyword>
<protein>
    <recommendedName>
        <fullName evidence="9">Replication protein A subunit</fullName>
    </recommendedName>
</protein>
<feature type="domain" description="Replication protein A OB" evidence="11">
    <location>
        <begin position="2"/>
        <end position="49"/>
    </location>
</feature>